<organism evidence="3 4">
    <name type="scientific">Haloplanus vescus</name>
    <dbReference type="NCBI Taxonomy" id="555874"/>
    <lineage>
        <taxon>Archaea</taxon>
        <taxon>Methanobacteriati</taxon>
        <taxon>Methanobacteriota</taxon>
        <taxon>Stenosarchaea group</taxon>
        <taxon>Halobacteria</taxon>
        <taxon>Halobacteriales</taxon>
        <taxon>Haloferacaceae</taxon>
        <taxon>Haloplanus</taxon>
    </lineage>
</organism>
<accession>A0A1H3WR84</accession>
<dbReference type="PROSITE" id="PS50157">
    <property type="entry name" value="ZINC_FINGER_C2H2_2"/>
    <property type="match status" value="1"/>
</dbReference>
<keyword evidence="4" id="KW-1185">Reference proteome</keyword>
<feature type="domain" description="C2H2-type" evidence="2">
    <location>
        <begin position="13"/>
        <end position="42"/>
    </location>
</feature>
<dbReference type="InterPro" id="IPR055552">
    <property type="entry name" value="DUF7128"/>
</dbReference>
<dbReference type="Proteomes" id="UP000236755">
    <property type="component" value="Unassembled WGS sequence"/>
</dbReference>
<dbReference type="STRING" id="555874.SAMN04488065_1078"/>
<evidence type="ECO:0000313" key="3">
    <source>
        <dbReference type="EMBL" id="SDZ89653.1"/>
    </source>
</evidence>
<dbReference type="Pfam" id="PF23447">
    <property type="entry name" value="DUF7128"/>
    <property type="match status" value="1"/>
</dbReference>
<dbReference type="OrthoDB" id="295047at2157"/>
<evidence type="ECO:0000256" key="1">
    <source>
        <dbReference type="SAM" id="MobiDB-lite"/>
    </source>
</evidence>
<protein>
    <recommendedName>
        <fullName evidence="2">C2H2-type domain-containing protein</fullName>
    </recommendedName>
</protein>
<name>A0A1H3WR84_9EURY</name>
<dbReference type="AlphaFoldDB" id="A0A1H3WR84"/>
<dbReference type="RefSeq" id="WP_176791179.1">
    <property type="nucleotide sequence ID" value="NZ_FNQT01000001.1"/>
</dbReference>
<feature type="region of interest" description="Disordered" evidence="1">
    <location>
        <begin position="27"/>
        <end position="46"/>
    </location>
</feature>
<reference evidence="3 4" key="1">
    <citation type="submission" date="2016-10" db="EMBL/GenBank/DDBJ databases">
        <authorList>
            <person name="de Groot N.N."/>
        </authorList>
    </citation>
    <scope>NUCLEOTIDE SEQUENCE [LARGE SCALE GENOMIC DNA]</scope>
    <source>
        <strain evidence="3 4">CGMCC 1.8712</strain>
    </source>
</reference>
<evidence type="ECO:0000259" key="2">
    <source>
        <dbReference type="PROSITE" id="PS50157"/>
    </source>
</evidence>
<dbReference type="EMBL" id="FNQT01000001">
    <property type="protein sequence ID" value="SDZ89653.1"/>
    <property type="molecule type" value="Genomic_DNA"/>
</dbReference>
<sequence>MVTTTERDGMTWYECETCGMLFDDRDDASQHEEHCDDDSADPSYLQ</sequence>
<proteinExistence type="predicted"/>
<dbReference type="InterPro" id="IPR013087">
    <property type="entry name" value="Znf_C2H2_type"/>
</dbReference>
<evidence type="ECO:0000313" key="4">
    <source>
        <dbReference type="Proteomes" id="UP000236755"/>
    </source>
</evidence>
<gene>
    <name evidence="3" type="ORF">SAMN04488065_1078</name>
</gene>